<dbReference type="GO" id="GO:0070390">
    <property type="term" value="C:transcription export complex 2"/>
    <property type="evidence" value="ECO:0007669"/>
    <property type="project" value="TreeGrafter"/>
</dbReference>
<evidence type="ECO:0000259" key="2">
    <source>
        <dbReference type="Pfam" id="PF03399"/>
    </source>
</evidence>
<dbReference type="PANTHER" id="PTHR12436:SF3">
    <property type="entry name" value="GERMINAL-CENTER ASSOCIATED NUCLEAR PROTEIN"/>
    <property type="match status" value="1"/>
</dbReference>
<evidence type="ECO:0000256" key="1">
    <source>
        <dbReference type="SAM" id="MobiDB-lite"/>
    </source>
</evidence>
<dbReference type="PANTHER" id="PTHR12436">
    <property type="entry name" value="80 KDA MCM3-ASSOCIATED PROTEIN"/>
    <property type="match status" value="1"/>
</dbReference>
<feature type="domain" description="SAC3/GANP/THP3 conserved" evidence="2">
    <location>
        <begin position="250"/>
        <end position="328"/>
    </location>
</feature>
<feature type="region of interest" description="Disordered" evidence="1">
    <location>
        <begin position="127"/>
        <end position="147"/>
    </location>
</feature>
<protein>
    <recommendedName>
        <fullName evidence="2">SAC3/GANP/THP3 conserved domain-containing protein</fullName>
    </recommendedName>
</protein>
<evidence type="ECO:0000313" key="3">
    <source>
        <dbReference type="EMBL" id="CAH1973042.1"/>
    </source>
</evidence>
<evidence type="ECO:0000313" key="4">
    <source>
        <dbReference type="Proteomes" id="UP001152888"/>
    </source>
</evidence>
<dbReference type="GO" id="GO:0005737">
    <property type="term" value="C:cytoplasm"/>
    <property type="evidence" value="ECO:0007669"/>
    <property type="project" value="TreeGrafter"/>
</dbReference>
<organism evidence="3 4">
    <name type="scientific">Acanthoscelides obtectus</name>
    <name type="common">Bean weevil</name>
    <name type="synonym">Bruchus obtectus</name>
    <dbReference type="NCBI Taxonomy" id="200917"/>
    <lineage>
        <taxon>Eukaryota</taxon>
        <taxon>Metazoa</taxon>
        <taxon>Ecdysozoa</taxon>
        <taxon>Arthropoda</taxon>
        <taxon>Hexapoda</taxon>
        <taxon>Insecta</taxon>
        <taxon>Pterygota</taxon>
        <taxon>Neoptera</taxon>
        <taxon>Endopterygota</taxon>
        <taxon>Coleoptera</taxon>
        <taxon>Polyphaga</taxon>
        <taxon>Cucujiformia</taxon>
        <taxon>Chrysomeloidea</taxon>
        <taxon>Chrysomelidae</taxon>
        <taxon>Bruchinae</taxon>
        <taxon>Bruchini</taxon>
        <taxon>Acanthoscelides</taxon>
    </lineage>
</organism>
<reference evidence="3" key="1">
    <citation type="submission" date="2022-03" db="EMBL/GenBank/DDBJ databases">
        <authorList>
            <person name="Sayadi A."/>
        </authorList>
    </citation>
    <scope>NUCLEOTIDE SEQUENCE</scope>
</reference>
<dbReference type="AlphaFoldDB" id="A0A9P0KH85"/>
<dbReference type="SUPFAM" id="SSF54928">
    <property type="entry name" value="RNA-binding domain, RBD"/>
    <property type="match status" value="1"/>
</dbReference>
<dbReference type="Pfam" id="PF03399">
    <property type="entry name" value="SAC3_GANP"/>
    <property type="match status" value="1"/>
</dbReference>
<dbReference type="InterPro" id="IPR045107">
    <property type="entry name" value="SAC3/GANP/THP3"/>
</dbReference>
<gene>
    <name evidence="3" type="ORF">ACAOBT_LOCUS10336</name>
</gene>
<dbReference type="InterPro" id="IPR035979">
    <property type="entry name" value="RBD_domain_sf"/>
</dbReference>
<dbReference type="InterPro" id="IPR005062">
    <property type="entry name" value="SAC3/GANP/THP3_conserved"/>
</dbReference>
<dbReference type="Proteomes" id="UP001152888">
    <property type="component" value="Unassembled WGS sequence"/>
</dbReference>
<proteinExistence type="predicted"/>
<name>A0A9P0KH85_ACAOB</name>
<sequence length="344" mass="39582">MDEASSPEPESFKITCKDYPSEFILDKNVAKDYFRQFGKLKRVTFRPKLRLCTVEYANKDSYMNALSRAGEYKGRIFEVIKNQSPETKRKPSDEKNTKTDKQEPIWVDKDEIYAELEAMMGMAPKSHATKEMSTSSELPAVKSPKLRRSWKRETVEKMPDKPKKIKTLLEKTEKTKPMKSKPTPIVKTPVRTSSLSLEQVDLVNIILSQAVTAEDKFRVLDARDKLIRAKLKQKGVCVKSKATLGTCQDMCPEKERLMRETRHQVALYEQMDGSSSMDIRKAVKQYSRSSADQETPLAHELRPVSVLQMTMCYLLHNIVDLCENDDVSQYILFLSTGYWKNSEL</sequence>
<comment type="caution">
    <text evidence="3">The sequence shown here is derived from an EMBL/GenBank/DDBJ whole genome shotgun (WGS) entry which is preliminary data.</text>
</comment>
<dbReference type="GO" id="GO:0003676">
    <property type="term" value="F:nucleic acid binding"/>
    <property type="evidence" value="ECO:0007669"/>
    <property type="project" value="InterPro"/>
</dbReference>
<dbReference type="EMBL" id="CAKOFQ010006804">
    <property type="protein sequence ID" value="CAH1973042.1"/>
    <property type="molecule type" value="Genomic_DNA"/>
</dbReference>
<keyword evidence="4" id="KW-1185">Reference proteome</keyword>
<accession>A0A9P0KH85</accession>
<dbReference type="OrthoDB" id="21502at2759"/>
<dbReference type="GO" id="GO:0006406">
    <property type="term" value="P:mRNA export from nucleus"/>
    <property type="evidence" value="ECO:0007669"/>
    <property type="project" value="TreeGrafter"/>
</dbReference>